<comment type="caution">
    <text evidence="1">The sequence shown here is derived from an EMBL/GenBank/DDBJ whole genome shotgun (WGS) entry which is preliminary data.</text>
</comment>
<protein>
    <submittedName>
        <fullName evidence="1">Uncharacterized protein</fullName>
    </submittedName>
</protein>
<dbReference type="EMBL" id="MJIL01000031">
    <property type="protein sequence ID" value="OLQ81830.1"/>
    <property type="molecule type" value="Genomic_DNA"/>
</dbReference>
<organism evidence="1 2">
    <name type="scientific">Photobacterium proteolyticum</name>
    <dbReference type="NCBI Taxonomy" id="1903952"/>
    <lineage>
        <taxon>Bacteria</taxon>
        <taxon>Pseudomonadati</taxon>
        <taxon>Pseudomonadota</taxon>
        <taxon>Gammaproteobacteria</taxon>
        <taxon>Vibrionales</taxon>
        <taxon>Vibrionaceae</taxon>
        <taxon>Photobacterium</taxon>
    </lineage>
</organism>
<gene>
    <name evidence="1" type="ORF">BIT28_23420</name>
</gene>
<evidence type="ECO:0000313" key="1">
    <source>
        <dbReference type="EMBL" id="OLQ81830.1"/>
    </source>
</evidence>
<reference evidence="1 2" key="1">
    <citation type="submission" date="2016-09" db="EMBL/GenBank/DDBJ databases">
        <title>Photobacterium proteolyticum sp. nov. a protease producing bacterium isolated from ocean sediments of Laizhou Bay.</title>
        <authorList>
            <person name="Li Y."/>
        </authorList>
    </citation>
    <scope>NUCLEOTIDE SEQUENCE [LARGE SCALE GENOMIC DNA]</scope>
    <source>
        <strain evidence="1 2">13-12</strain>
    </source>
</reference>
<sequence>MSVSNDYLLHAANITANYLDNNQDGNWDDDRVTNHLSNVGASLFILKNEDESYMMDLLSRLPSNVATKFADDSSSQALYESEMVLCDSSHSTFSSCFNQNDKRDPSYEEILHLITHVGYAQVHPSTFSEDENYNSLSGSGVGRANDLARDDVAKNLTSANQCVTDTVTTPFGNFVEYDCNWDYSAHPNAWYTYTDPTCDYSCMVTEYTYWTINAALGMLEHLDGNTSYSEEYKCLTRNAFTSGGICANDIGLEAIYGTGAKINASNELEAPNNTFHVPTQIPFGNYSPNGSKMDWSISYVTN</sequence>
<proteinExistence type="predicted"/>
<keyword evidence="2" id="KW-1185">Reference proteome</keyword>
<accession>A0A1Q9H1Z1</accession>
<name>A0A1Q9H1Z1_9GAMM</name>
<dbReference type="Proteomes" id="UP000186905">
    <property type="component" value="Unassembled WGS sequence"/>
</dbReference>
<evidence type="ECO:0000313" key="2">
    <source>
        <dbReference type="Proteomes" id="UP000186905"/>
    </source>
</evidence>
<dbReference type="AlphaFoldDB" id="A0A1Q9H1Z1"/>